<gene>
    <name evidence="4" type="ORF">A3G31_06635</name>
</gene>
<dbReference type="GO" id="GO:0016831">
    <property type="term" value="F:carboxy-lyase activity"/>
    <property type="evidence" value="ECO:0007669"/>
    <property type="project" value="InterPro"/>
</dbReference>
<dbReference type="NCBIfam" id="TIGR00148">
    <property type="entry name" value="UbiD family decarboxylase"/>
    <property type="match status" value="1"/>
</dbReference>
<evidence type="ECO:0000259" key="2">
    <source>
        <dbReference type="Pfam" id="PF20695"/>
    </source>
</evidence>
<name>A0A1F7SE95_9BACT</name>
<dbReference type="InterPro" id="IPR049381">
    <property type="entry name" value="UbiD-like_C"/>
</dbReference>
<dbReference type="Proteomes" id="UP000178082">
    <property type="component" value="Unassembled WGS sequence"/>
</dbReference>
<dbReference type="InterPro" id="IPR048304">
    <property type="entry name" value="UbiD_Rift_dom"/>
</dbReference>
<dbReference type="PANTHER" id="PTHR30108:SF17">
    <property type="entry name" value="FERULIC ACID DECARBOXYLASE 1"/>
    <property type="match status" value="1"/>
</dbReference>
<dbReference type="InterPro" id="IPR002830">
    <property type="entry name" value="UbiD"/>
</dbReference>
<evidence type="ECO:0000313" key="4">
    <source>
        <dbReference type="EMBL" id="OGL52090.1"/>
    </source>
</evidence>
<dbReference type="EMBL" id="MGDI01000033">
    <property type="protein sequence ID" value="OGL52090.1"/>
    <property type="molecule type" value="Genomic_DNA"/>
</dbReference>
<dbReference type="GO" id="GO:0033494">
    <property type="term" value="P:ferulate metabolic process"/>
    <property type="evidence" value="ECO:0007669"/>
    <property type="project" value="TreeGrafter"/>
</dbReference>
<dbReference type="GO" id="GO:0046281">
    <property type="term" value="P:cinnamic acid catabolic process"/>
    <property type="evidence" value="ECO:0007669"/>
    <property type="project" value="TreeGrafter"/>
</dbReference>
<protein>
    <recommendedName>
        <fullName evidence="6">UbiD family decarboxylase</fullName>
    </recommendedName>
</protein>
<dbReference type="Pfam" id="PF01977">
    <property type="entry name" value="UbiD"/>
    <property type="match status" value="1"/>
</dbReference>
<dbReference type="GO" id="GO:0005737">
    <property type="term" value="C:cytoplasm"/>
    <property type="evidence" value="ECO:0007669"/>
    <property type="project" value="TreeGrafter"/>
</dbReference>
<comment type="caution">
    <text evidence="4">The sequence shown here is derived from an EMBL/GenBank/DDBJ whole genome shotgun (WGS) entry which is preliminary data.</text>
</comment>
<feature type="domain" description="3-octaprenyl-4-hydroxybenzoate carboxy-lyase-like N-terminal" evidence="2">
    <location>
        <begin position="41"/>
        <end position="118"/>
    </location>
</feature>
<organism evidence="4 5">
    <name type="scientific">Candidatus Schekmanbacteria bacterium RIFCSPLOWO2_12_FULL_38_15</name>
    <dbReference type="NCBI Taxonomy" id="1817883"/>
    <lineage>
        <taxon>Bacteria</taxon>
        <taxon>Candidatus Schekmaniibacteriota</taxon>
    </lineage>
</organism>
<dbReference type="SUPFAM" id="SSF143968">
    <property type="entry name" value="UbiD C-terminal domain-like"/>
    <property type="match status" value="1"/>
</dbReference>
<dbReference type="PANTHER" id="PTHR30108">
    <property type="entry name" value="3-OCTAPRENYL-4-HYDROXYBENZOATE CARBOXY-LYASE-RELATED"/>
    <property type="match status" value="1"/>
</dbReference>
<evidence type="ECO:0008006" key="6">
    <source>
        <dbReference type="Google" id="ProtNLM"/>
    </source>
</evidence>
<evidence type="ECO:0000259" key="1">
    <source>
        <dbReference type="Pfam" id="PF01977"/>
    </source>
</evidence>
<feature type="domain" description="3-octaprenyl-4-hydroxybenzoate carboxy-lyase-like Rift-related" evidence="1">
    <location>
        <begin position="152"/>
        <end position="346"/>
    </location>
</feature>
<dbReference type="Pfam" id="PF20695">
    <property type="entry name" value="UbiD_N"/>
    <property type="match status" value="1"/>
</dbReference>
<evidence type="ECO:0000313" key="5">
    <source>
        <dbReference type="Proteomes" id="UP000178082"/>
    </source>
</evidence>
<sequence>MRRQRIILSALFLFVSVFSNTVFGAEKARLTGPFDTIRDYLAALEARGKLLKIKEVDQDKYEGTAFIYRMLEKIGSDKAPAVEFQKVKINGRLMDGPVIGNTYCGWDAAAMMFGVEKITDDQGEMYRVVRDKLVNFVKENGGKWKRIKPVVVSDRNIPCKEVILKGDEADLLKFSWFKNNPGDAGQYINTGAVFMEDPELGRNVGTYRIQVKGKNKVGVNTEPGQHGWIFINKAKQKGEKSLPAAIVLGVDPIIFAMSSTKVAGLGEDELEFAGGLKGKPVELVKCETSNIMVPAKAEMVIEGDVITEVEDEGPYAEMYGYMGKKHQNWYMNVKAITHRKYPIIINDFTGVTHTTHMIPWQIDSYLKLKDNFPDLVDMYSPRETVGITILSINKRFPGQGMLAGQILLGISSGAKIAIVVDKDVDVTNITQVLHAVATRWQPYPASQIIERTFTRGVDPSISQRFITSKIVIDATKQLPQEGGPESWPDVTHTLFERLAPDAMGIVDKKWEEYWKEWKK</sequence>
<accession>A0A1F7SE95</accession>
<dbReference type="SUPFAM" id="SSF50475">
    <property type="entry name" value="FMN-binding split barrel"/>
    <property type="match status" value="1"/>
</dbReference>
<reference evidence="4 5" key="1">
    <citation type="journal article" date="2016" name="Nat. Commun.">
        <title>Thousands of microbial genomes shed light on interconnected biogeochemical processes in an aquifer system.</title>
        <authorList>
            <person name="Anantharaman K."/>
            <person name="Brown C.T."/>
            <person name="Hug L.A."/>
            <person name="Sharon I."/>
            <person name="Castelle C.J."/>
            <person name="Probst A.J."/>
            <person name="Thomas B.C."/>
            <person name="Singh A."/>
            <person name="Wilkins M.J."/>
            <person name="Karaoz U."/>
            <person name="Brodie E.L."/>
            <person name="Williams K.H."/>
            <person name="Hubbard S.S."/>
            <person name="Banfield J.F."/>
        </authorList>
    </citation>
    <scope>NUCLEOTIDE SEQUENCE [LARGE SCALE GENOMIC DNA]</scope>
</reference>
<dbReference type="InterPro" id="IPR049383">
    <property type="entry name" value="UbiD-like_N"/>
</dbReference>
<dbReference type="STRING" id="1817883.A3G31_06635"/>
<dbReference type="Pfam" id="PF20696">
    <property type="entry name" value="UbiD_C"/>
    <property type="match status" value="1"/>
</dbReference>
<dbReference type="AlphaFoldDB" id="A0A1F7SE95"/>
<proteinExistence type="predicted"/>
<dbReference type="Gene3D" id="3.40.1670.10">
    <property type="entry name" value="UbiD C-terminal domain-like"/>
    <property type="match status" value="1"/>
</dbReference>
<evidence type="ECO:0000259" key="3">
    <source>
        <dbReference type="Pfam" id="PF20696"/>
    </source>
</evidence>
<feature type="domain" description="3-octaprenyl-4-hydroxybenzoate carboxy-lyase-like C-terminal" evidence="3">
    <location>
        <begin position="367"/>
        <end position="474"/>
    </location>
</feature>